<dbReference type="Pfam" id="PF00793">
    <property type="entry name" value="DAHP_synth_1"/>
    <property type="match status" value="1"/>
</dbReference>
<evidence type="ECO:0000259" key="7">
    <source>
        <dbReference type="Pfam" id="PF00793"/>
    </source>
</evidence>
<comment type="catalytic activity">
    <reaction evidence="6">
        <text>D-arabinose 5-phosphate + phosphoenolpyruvate + H2O = 3-deoxy-alpha-D-manno-2-octulosonate-8-phosphate + phosphate</text>
        <dbReference type="Rhea" id="RHEA:14053"/>
        <dbReference type="ChEBI" id="CHEBI:15377"/>
        <dbReference type="ChEBI" id="CHEBI:43474"/>
        <dbReference type="ChEBI" id="CHEBI:57693"/>
        <dbReference type="ChEBI" id="CHEBI:58702"/>
        <dbReference type="ChEBI" id="CHEBI:85985"/>
        <dbReference type="EC" id="2.5.1.55"/>
    </reaction>
</comment>
<evidence type="ECO:0000256" key="1">
    <source>
        <dbReference type="ARBA" id="ARBA00004496"/>
    </source>
</evidence>
<dbReference type="InterPro" id="IPR013785">
    <property type="entry name" value="Aldolase_TIM"/>
</dbReference>
<name>A0A383EYU7_9ZZZZ</name>
<evidence type="ECO:0000256" key="3">
    <source>
        <dbReference type="ARBA" id="ARBA00012693"/>
    </source>
</evidence>
<evidence type="ECO:0000256" key="4">
    <source>
        <dbReference type="ARBA" id="ARBA00022490"/>
    </source>
</evidence>
<evidence type="ECO:0000313" key="8">
    <source>
        <dbReference type="EMBL" id="SVE62066.1"/>
    </source>
</evidence>
<dbReference type="Gene3D" id="3.20.20.70">
    <property type="entry name" value="Aldolase class I"/>
    <property type="match status" value="1"/>
</dbReference>
<reference evidence="8" key="1">
    <citation type="submission" date="2018-05" db="EMBL/GenBank/DDBJ databases">
        <authorList>
            <person name="Lanie J.A."/>
            <person name="Ng W.-L."/>
            <person name="Kazmierczak K.M."/>
            <person name="Andrzejewski T.M."/>
            <person name="Davidsen T.M."/>
            <person name="Wayne K.J."/>
            <person name="Tettelin H."/>
            <person name="Glass J.I."/>
            <person name="Rusch D."/>
            <person name="Podicherti R."/>
            <person name="Tsui H.-C.T."/>
            <person name="Winkler M.E."/>
        </authorList>
    </citation>
    <scope>NUCLEOTIDE SEQUENCE</scope>
</reference>
<dbReference type="GO" id="GO:0008676">
    <property type="term" value="F:3-deoxy-8-phosphooctulonate synthase activity"/>
    <property type="evidence" value="ECO:0007669"/>
    <property type="project" value="UniProtKB-EC"/>
</dbReference>
<protein>
    <recommendedName>
        <fullName evidence="3">3-deoxy-8-phosphooctulonate synthase</fullName>
        <ecNumber evidence="3">2.5.1.55</ecNumber>
    </recommendedName>
</protein>
<dbReference type="InterPro" id="IPR006218">
    <property type="entry name" value="DAHP1/KDSA"/>
</dbReference>
<evidence type="ECO:0000256" key="2">
    <source>
        <dbReference type="ARBA" id="ARBA00010499"/>
    </source>
</evidence>
<dbReference type="SUPFAM" id="SSF51569">
    <property type="entry name" value="Aldolase"/>
    <property type="match status" value="1"/>
</dbReference>
<dbReference type="EMBL" id="UINC01230088">
    <property type="protein sequence ID" value="SVE62066.1"/>
    <property type="molecule type" value="Genomic_DNA"/>
</dbReference>
<dbReference type="InterPro" id="IPR006269">
    <property type="entry name" value="KDO8P_synthase"/>
</dbReference>
<keyword evidence="4" id="KW-0963">Cytoplasm</keyword>
<feature type="domain" description="DAHP synthetase I/KDSA" evidence="7">
    <location>
        <begin position="2"/>
        <end position="199"/>
    </location>
</feature>
<dbReference type="NCBIfam" id="NF003543">
    <property type="entry name" value="PRK05198.1"/>
    <property type="match status" value="1"/>
</dbReference>
<gene>
    <name evidence="8" type="ORF">METZ01_LOCUS514920</name>
</gene>
<dbReference type="AlphaFoldDB" id="A0A383EYU7"/>
<dbReference type="NCBIfam" id="TIGR01362">
    <property type="entry name" value="KDO8P_synth"/>
    <property type="match status" value="1"/>
</dbReference>
<dbReference type="EC" id="2.5.1.55" evidence="3"/>
<evidence type="ECO:0000256" key="5">
    <source>
        <dbReference type="ARBA" id="ARBA00022679"/>
    </source>
</evidence>
<organism evidence="8">
    <name type="scientific">marine metagenome</name>
    <dbReference type="NCBI Taxonomy" id="408172"/>
    <lineage>
        <taxon>unclassified sequences</taxon>
        <taxon>metagenomes</taxon>
        <taxon>ecological metagenomes</taxon>
    </lineage>
</organism>
<evidence type="ECO:0000256" key="6">
    <source>
        <dbReference type="ARBA" id="ARBA00049112"/>
    </source>
</evidence>
<dbReference type="PANTHER" id="PTHR21057">
    <property type="entry name" value="PHOSPHO-2-DEHYDRO-3-DEOXYHEPTONATE ALDOLASE"/>
    <property type="match status" value="1"/>
</dbReference>
<proteinExistence type="inferred from homology"/>
<feature type="non-terminal residue" evidence="8">
    <location>
        <position position="1"/>
    </location>
</feature>
<comment type="similarity">
    <text evidence="2">Belongs to the KdsA family.</text>
</comment>
<dbReference type="GO" id="GO:0005737">
    <property type="term" value="C:cytoplasm"/>
    <property type="evidence" value="ECO:0007669"/>
    <property type="project" value="UniProtKB-SubCell"/>
</dbReference>
<accession>A0A383EYU7</accession>
<sequence>PGLKEGLKILQKIKTDLDLPVLSDVHKEEEVEVAAEVLDVLQIPAFLCRQTDLLVKAAGTGKTINVKKGQFMAPWDMKNVVNKLEESGNKNILLTERGVTFGYNNLVVDMRSLVLMRDYGYPVVFDSTHSLQQPGGQGTKSGGQREMIPDLARGAVAVGCDALFMETHPDPDQALSDGPNMLKLDLLPELLEQLITLDQIVRGKGQAIENL</sequence>
<comment type="subcellular location">
    <subcellularLocation>
        <location evidence="1">Cytoplasm</location>
    </subcellularLocation>
</comment>
<keyword evidence="5" id="KW-0808">Transferase</keyword>